<keyword evidence="3" id="KW-0804">Transcription</keyword>
<dbReference type="SUPFAM" id="SSF57959">
    <property type="entry name" value="Leucine zipper domain"/>
    <property type="match status" value="1"/>
</dbReference>
<feature type="compositionally biased region" description="Polar residues" evidence="6">
    <location>
        <begin position="295"/>
        <end position="304"/>
    </location>
</feature>
<dbReference type="CDD" id="cd14687">
    <property type="entry name" value="bZIP_ATF2"/>
    <property type="match status" value="1"/>
</dbReference>
<dbReference type="SMART" id="SM00338">
    <property type="entry name" value="BRLZ"/>
    <property type="match status" value="1"/>
</dbReference>
<feature type="coiled-coil region" evidence="5">
    <location>
        <begin position="322"/>
        <end position="384"/>
    </location>
</feature>
<feature type="region of interest" description="Disordered" evidence="6">
    <location>
        <begin position="295"/>
        <end position="322"/>
    </location>
</feature>
<dbReference type="GO" id="GO:0003700">
    <property type="term" value="F:DNA-binding transcription factor activity"/>
    <property type="evidence" value="ECO:0007669"/>
    <property type="project" value="InterPro"/>
</dbReference>
<dbReference type="InterPro" id="IPR004827">
    <property type="entry name" value="bZIP"/>
</dbReference>
<dbReference type="Pfam" id="PF00170">
    <property type="entry name" value="bZIP_1"/>
    <property type="match status" value="1"/>
</dbReference>
<dbReference type="GO" id="GO:0005634">
    <property type="term" value="C:nucleus"/>
    <property type="evidence" value="ECO:0007669"/>
    <property type="project" value="UniProtKB-SubCell"/>
</dbReference>
<evidence type="ECO:0000256" key="6">
    <source>
        <dbReference type="SAM" id="MobiDB-lite"/>
    </source>
</evidence>
<evidence type="ECO:0000259" key="7">
    <source>
        <dbReference type="PROSITE" id="PS50217"/>
    </source>
</evidence>
<evidence type="ECO:0000313" key="8">
    <source>
        <dbReference type="EMBL" id="CCF56178.1"/>
    </source>
</evidence>
<dbReference type="HOGENOM" id="CLU_027901_0_0_1"/>
<dbReference type="InParanoid" id="H2AP78"/>
<dbReference type="RefSeq" id="XP_003955313.1">
    <property type="nucleotide sequence ID" value="XM_003955264.1"/>
</dbReference>
<evidence type="ECO:0000256" key="4">
    <source>
        <dbReference type="ARBA" id="ARBA00023242"/>
    </source>
</evidence>
<evidence type="ECO:0000256" key="2">
    <source>
        <dbReference type="ARBA" id="ARBA00023015"/>
    </source>
</evidence>
<dbReference type="AlphaFoldDB" id="H2AP78"/>
<dbReference type="eggNOG" id="KOG1414">
    <property type="taxonomic scope" value="Eukaryota"/>
</dbReference>
<reference evidence="8 9" key="1">
    <citation type="journal article" date="2011" name="Proc. Natl. Acad. Sci. U.S.A.">
        <title>Evolutionary erosion of yeast sex chromosomes by mating-type switching accidents.</title>
        <authorList>
            <person name="Gordon J.L."/>
            <person name="Armisen D."/>
            <person name="Proux-Wera E."/>
            <person name="Oheigeartaigh S.S."/>
            <person name="Byrne K.P."/>
            <person name="Wolfe K.H."/>
        </authorList>
    </citation>
    <scope>NUCLEOTIDE SEQUENCE [LARGE SCALE GENOMIC DNA]</scope>
    <source>
        <strain evidence="9">ATCC 22294 / BCRC 22015 / CBS 2517 / CECT 1963 / NBRC 1671 / NRRL Y-8276</strain>
    </source>
</reference>
<organism evidence="8 9">
    <name type="scientific">Kazachstania africana (strain ATCC 22294 / BCRC 22015 / CBS 2517 / CECT 1963 / NBRC 1671 / NRRL Y-8276)</name>
    <name type="common">Yeast</name>
    <name type="synonym">Kluyveromyces africanus</name>
    <dbReference type="NCBI Taxonomy" id="1071382"/>
    <lineage>
        <taxon>Eukaryota</taxon>
        <taxon>Fungi</taxon>
        <taxon>Dikarya</taxon>
        <taxon>Ascomycota</taxon>
        <taxon>Saccharomycotina</taxon>
        <taxon>Saccharomycetes</taxon>
        <taxon>Saccharomycetales</taxon>
        <taxon>Saccharomycetaceae</taxon>
        <taxon>Kazachstania</taxon>
    </lineage>
</organism>
<dbReference type="KEGG" id="kaf:KAFR_0A07440"/>
<protein>
    <recommendedName>
        <fullName evidence="7">BZIP domain-containing protein</fullName>
    </recommendedName>
</protein>
<dbReference type="PANTHER" id="PTHR19304">
    <property type="entry name" value="CYCLIC-AMP RESPONSE ELEMENT BINDING PROTEIN"/>
    <property type="match status" value="1"/>
</dbReference>
<evidence type="ECO:0000256" key="1">
    <source>
        <dbReference type="ARBA" id="ARBA00004123"/>
    </source>
</evidence>
<dbReference type="STRING" id="1071382.H2AP78"/>
<evidence type="ECO:0000256" key="3">
    <source>
        <dbReference type="ARBA" id="ARBA00023163"/>
    </source>
</evidence>
<comment type="subcellular location">
    <subcellularLocation>
        <location evidence="1">Nucleus</location>
    </subcellularLocation>
</comment>
<keyword evidence="9" id="KW-1185">Reference proteome</keyword>
<feature type="compositionally biased region" description="Low complexity" evidence="6">
    <location>
        <begin position="140"/>
        <end position="152"/>
    </location>
</feature>
<evidence type="ECO:0000313" key="9">
    <source>
        <dbReference type="Proteomes" id="UP000005220"/>
    </source>
</evidence>
<evidence type="ECO:0000256" key="5">
    <source>
        <dbReference type="SAM" id="Coils"/>
    </source>
</evidence>
<dbReference type="GeneID" id="13886056"/>
<gene>
    <name evidence="8" type="primary">KAFR0A07440</name>
    <name evidence="8" type="ORF">KAFR_0A07440</name>
</gene>
<keyword evidence="4" id="KW-0539">Nucleus</keyword>
<feature type="domain" description="BZIP" evidence="7">
    <location>
        <begin position="339"/>
        <end position="388"/>
    </location>
</feature>
<feature type="compositionally biased region" description="Basic residues" evidence="6">
    <location>
        <begin position="305"/>
        <end position="320"/>
    </location>
</feature>
<dbReference type="EMBL" id="HE650821">
    <property type="protein sequence ID" value="CCF56178.1"/>
    <property type="molecule type" value="Genomic_DNA"/>
</dbReference>
<dbReference type="InterPro" id="IPR021755">
    <property type="entry name" value="TF_Aft1_HRA"/>
</dbReference>
<name>H2AP78_KAZAF</name>
<proteinExistence type="predicted"/>
<feature type="region of interest" description="Disordered" evidence="6">
    <location>
        <begin position="461"/>
        <end position="510"/>
    </location>
</feature>
<keyword evidence="2" id="KW-0805">Transcription regulation</keyword>
<dbReference type="InterPro" id="IPR051027">
    <property type="entry name" value="bZIP_transcription_factors"/>
</dbReference>
<dbReference type="Pfam" id="PF11786">
    <property type="entry name" value="Aft1_HRA"/>
    <property type="match status" value="1"/>
</dbReference>
<dbReference type="Gene3D" id="1.20.5.170">
    <property type="match status" value="1"/>
</dbReference>
<sequence length="510" mass="55188">MSNQGTGDSVNANTVSSLNLEPNPFEQSFASTKRTDVISTNPPLLPRQMSNSNIRSIANLPITNQPQFYSSSASLADSFKRPSQSSSIFYSTQRPNIQSPPILTPGGSKKLPPLVLSPSFVKQHDDLTLTASLNNPHTLNNASHNAANAGSATHPGSDEHIAATTPGFLTYLPRTGLTPNESSLRTGLTPGGINPNLNYPLLPSLSSNSIVKPEAKIEKTPSVLSSNGAFTPGLNTILGYVPTTTAATTPNNNNSAAIAATNANTLTAVEVNGDNSKPIINKREELSTSITTEVTNNSDKNTANNKRKRKVASPKARKMNKKEVANTNINESEDSYEQERKRKEFLERNRVAASKFRKRKKEYIKKIESDLAFYEDEYNNLTAIISKLLPPNNGSQDETGASPLLLLLENAITTNDRTTSLNIIDHIKKLVTDSSFFHRQGVNPVKASSPDSYAILEAERDNNQDISNSNGNDNNSLFKGHSNDDESNKNVAINSSVSPGNNDENSNIIS</sequence>
<feature type="compositionally biased region" description="Polar residues" evidence="6">
    <location>
        <begin position="489"/>
        <end position="510"/>
    </location>
</feature>
<dbReference type="InterPro" id="IPR046347">
    <property type="entry name" value="bZIP_sf"/>
</dbReference>
<feature type="region of interest" description="Disordered" evidence="6">
    <location>
        <begin position="133"/>
        <end position="162"/>
    </location>
</feature>
<dbReference type="InterPro" id="IPR020956">
    <property type="entry name" value="TF_Aft1_OSM"/>
</dbReference>
<dbReference type="OrthoDB" id="295274at2759"/>
<dbReference type="PROSITE" id="PS50217">
    <property type="entry name" value="BZIP"/>
    <property type="match status" value="1"/>
</dbReference>
<dbReference type="Proteomes" id="UP000005220">
    <property type="component" value="Chromosome 1"/>
</dbReference>
<dbReference type="FunCoup" id="H2AP78">
    <property type="interactions" value="877"/>
</dbReference>
<dbReference type="Pfam" id="PF11785">
    <property type="entry name" value="Aft1_OSA"/>
    <property type="match status" value="1"/>
</dbReference>
<feature type="compositionally biased region" description="Low complexity" evidence="6">
    <location>
        <begin position="464"/>
        <end position="476"/>
    </location>
</feature>
<feature type="region of interest" description="Disordered" evidence="6">
    <location>
        <begin position="1"/>
        <end position="29"/>
    </location>
</feature>
<keyword evidence="5" id="KW-0175">Coiled coil</keyword>
<accession>H2AP78</accession>